<accession>X1FSC1</accession>
<dbReference type="InterPro" id="IPR045670">
    <property type="entry name" value="DUF5916"/>
</dbReference>
<evidence type="ECO:0000259" key="1">
    <source>
        <dbReference type="Pfam" id="PF19313"/>
    </source>
</evidence>
<gene>
    <name evidence="2" type="ORF">S03H2_15724</name>
</gene>
<reference evidence="2" key="1">
    <citation type="journal article" date="2014" name="Front. Microbiol.">
        <title>High frequency of phylogenetically diverse reductive dehalogenase-homologous genes in deep subseafloor sedimentary metagenomes.</title>
        <authorList>
            <person name="Kawai M."/>
            <person name="Futagami T."/>
            <person name="Toyoda A."/>
            <person name="Takaki Y."/>
            <person name="Nishi S."/>
            <person name="Hori S."/>
            <person name="Arai W."/>
            <person name="Tsubouchi T."/>
            <person name="Morono Y."/>
            <person name="Uchiyama I."/>
            <person name="Ito T."/>
            <person name="Fujiyama A."/>
            <person name="Inagaki F."/>
            <person name="Takami H."/>
        </authorList>
    </citation>
    <scope>NUCLEOTIDE SEQUENCE</scope>
    <source>
        <strain evidence="2">Expedition CK06-06</strain>
    </source>
</reference>
<dbReference type="EMBL" id="BARU01008002">
    <property type="protein sequence ID" value="GAH35430.1"/>
    <property type="molecule type" value="Genomic_DNA"/>
</dbReference>
<feature type="non-terminal residue" evidence="2">
    <location>
        <position position="383"/>
    </location>
</feature>
<name>X1FSC1_9ZZZZ</name>
<dbReference type="Gene3D" id="2.60.40.1190">
    <property type="match status" value="1"/>
</dbReference>
<organism evidence="2">
    <name type="scientific">marine sediment metagenome</name>
    <dbReference type="NCBI Taxonomy" id="412755"/>
    <lineage>
        <taxon>unclassified sequences</taxon>
        <taxon>metagenomes</taxon>
        <taxon>ecological metagenomes</taxon>
    </lineage>
</organism>
<dbReference type="Pfam" id="PF19313">
    <property type="entry name" value="DUF5916"/>
    <property type="match status" value="1"/>
</dbReference>
<dbReference type="AlphaFoldDB" id="X1FSC1"/>
<comment type="caution">
    <text evidence="2">The sequence shown here is derived from an EMBL/GenBank/DDBJ whole genome shotgun (WGS) entry which is preliminary data.</text>
</comment>
<feature type="non-terminal residue" evidence="2">
    <location>
        <position position="1"/>
    </location>
</feature>
<protein>
    <recommendedName>
        <fullName evidence="1">DUF5916 domain-containing protein</fullName>
    </recommendedName>
</protein>
<sequence>FSESEGYENFSWDAIWKSKGRINNWGYAVEIAIPFSQLRFSKSSEVQTWGFAAERSYPRSVRHRMISHTRRRDIGCVLCQQNKITGLQGITTGLNIEIDPTLTGVRTDKREDFPDGSLAAGDEEFDPGVTFRWGITPNLILNATANPDFSQVEADVAQLDVNTRFALYYAEKRPFFLEGADFFLTPVEAVFTRTVADPDGGLKLTGKLGKNAVGFFGAYDRINNLIFPSNQGSTSTSINQNVTSGVFRYRRDVGRNSTIGLLYTGRMADDYYNHVAGVDGFLRLSRTKELRFQYLHSETDYSDATSSAFGQPSEDFGGDALTASFYHLGRNWRYGLSYNDRNPTFRADYGFVPRVDIRSANANITRLIWGKRGDWFTRITVGA</sequence>
<dbReference type="SUPFAM" id="SSF49344">
    <property type="entry name" value="CBD9-like"/>
    <property type="match status" value="1"/>
</dbReference>
<evidence type="ECO:0000313" key="2">
    <source>
        <dbReference type="EMBL" id="GAH35430.1"/>
    </source>
</evidence>
<feature type="domain" description="DUF5916" evidence="1">
    <location>
        <begin position="123"/>
        <end position="183"/>
    </location>
</feature>
<proteinExistence type="predicted"/>